<evidence type="ECO:0000259" key="1">
    <source>
        <dbReference type="Pfam" id="PF04961"/>
    </source>
</evidence>
<sequence length="170" mass="19121">MICNLTIGKEKFAKDEQEVKAVLQGALKLREELTSFIAADVAAYQAVIACYRMPKGTSEEKSARKEQLQAALKRANEVPYRTAEACFRILTLNRRLPQIGNPNAVSDIAVSVNLAEAALQSALYNVDINCKYIADKEYVSEYHRKRWELAKRAEKLKEEIVSAVQVMLVD</sequence>
<dbReference type="SUPFAM" id="SSF101262">
    <property type="entry name" value="Methenyltetrahydrofolate cyclohydrolase-like"/>
    <property type="match status" value="1"/>
</dbReference>
<dbReference type="InterPro" id="IPR007044">
    <property type="entry name" value="Cyclodeamin/CycHdrlase"/>
</dbReference>
<evidence type="ECO:0000313" key="2">
    <source>
        <dbReference type="EMBL" id="GAH00016.1"/>
    </source>
</evidence>
<name>X1BW82_9ZZZZ</name>
<dbReference type="Gene3D" id="1.20.120.680">
    <property type="entry name" value="Formiminotetrahydrofolate cyclodeaminase monomer, up-and-down helical bundle"/>
    <property type="match status" value="1"/>
</dbReference>
<gene>
    <name evidence="2" type="ORF">S01H4_49507</name>
</gene>
<dbReference type="EMBL" id="BART01028009">
    <property type="protein sequence ID" value="GAH00016.1"/>
    <property type="molecule type" value="Genomic_DNA"/>
</dbReference>
<dbReference type="GO" id="GO:0003824">
    <property type="term" value="F:catalytic activity"/>
    <property type="evidence" value="ECO:0007669"/>
    <property type="project" value="InterPro"/>
</dbReference>
<proteinExistence type="predicted"/>
<dbReference type="AlphaFoldDB" id="X1BW82"/>
<reference evidence="2" key="1">
    <citation type="journal article" date="2014" name="Front. Microbiol.">
        <title>High frequency of phylogenetically diverse reductive dehalogenase-homologous genes in deep subseafloor sedimentary metagenomes.</title>
        <authorList>
            <person name="Kawai M."/>
            <person name="Futagami T."/>
            <person name="Toyoda A."/>
            <person name="Takaki Y."/>
            <person name="Nishi S."/>
            <person name="Hori S."/>
            <person name="Arai W."/>
            <person name="Tsubouchi T."/>
            <person name="Morono Y."/>
            <person name="Uchiyama I."/>
            <person name="Ito T."/>
            <person name="Fujiyama A."/>
            <person name="Inagaki F."/>
            <person name="Takami H."/>
        </authorList>
    </citation>
    <scope>NUCLEOTIDE SEQUENCE</scope>
    <source>
        <strain evidence="2">Expedition CK06-06</strain>
    </source>
</reference>
<accession>X1BW82</accession>
<feature type="domain" description="Cyclodeaminase/cyclohydrolase" evidence="1">
    <location>
        <begin position="1"/>
        <end position="145"/>
    </location>
</feature>
<comment type="caution">
    <text evidence="2">The sequence shown here is derived from an EMBL/GenBank/DDBJ whole genome shotgun (WGS) entry which is preliminary data.</text>
</comment>
<protein>
    <recommendedName>
        <fullName evidence="1">Cyclodeaminase/cyclohydrolase domain-containing protein</fullName>
    </recommendedName>
</protein>
<organism evidence="2">
    <name type="scientific">marine sediment metagenome</name>
    <dbReference type="NCBI Taxonomy" id="412755"/>
    <lineage>
        <taxon>unclassified sequences</taxon>
        <taxon>metagenomes</taxon>
        <taxon>ecological metagenomes</taxon>
    </lineage>
</organism>
<dbReference type="Pfam" id="PF04961">
    <property type="entry name" value="FTCD_C"/>
    <property type="match status" value="1"/>
</dbReference>
<dbReference type="InterPro" id="IPR036178">
    <property type="entry name" value="Formintransfe-cycloase-like_sf"/>
</dbReference>